<dbReference type="EMBL" id="BAAADU010000002">
    <property type="protein sequence ID" value="GAA0644847.1"/>
    <property type="molecule type" value="Genomic_DNA"/>
</dbReference>
<organism evidence="1 2">
    <name type="scientific">Salarchaeum japonicum</name>
    <dbReference type="NCBI Taxonomy" id="555573"/>
    <lineage>
        <taxon>Archaea</taxon>
        <taxon>Methanobacteriati</taxon>
        <taxon>Methanobacteriota</taxon>
        <taxon>Stenosarchaea group</taxon>
        <taxon>Halobacteria</taxon>
        <taxon>Halobacteriales</taxon>
        <taxon>Halobacteriaceae</taxon>
    </lineage>
</organism>
<reference evidence="1 2" key="1">
    <citation type="journal article" date="2019" name="Int. J. Syst. Evol. Microbiol.">
        <title>The Global Catalogue of Microorganisms (GCM) 10K type strain sequencing project: providing services to taxonomists for standard genome sequencing and annotation.</title>
        <authorList>
            <consortium name="The Broad Institute Genomics Platform"/>
            <consortium name="The Broad Institute Genome Sequencing Center for Infectious Disease"/>
            <person name="Wu L."/>
            <person name="Ma J."/>
        </authorList>
    </citation>
    <scope>NUCLEOTIDE SEQUENCE [LARGE SCALE GENOMIC DNA]</scope>
    <source>
        <strain evidence="1 2">JCM 16327</strain>
    </source>
</reference>
<evidence type="ECO:0000313" key="1">
    <source>
        <dbReference type="EMBL" id="GAA0644847.1"/>
    </source>
</evidence>
<dbReference type="Proteomes" id="UP001500194">
    <property type="component" value="Unassembled WGS sequence"/>
</dbReference>
<gene>
    <name evidence="1" type="ORF">GCM10009019_03590</name>
</gene>
<evidence type="ECO:0000313" key="2">
    <source>
        <dbReference type="Proteomes" id="UP001500194"/>
    </source>
</evidence>
<keyword evidence="2" id="KW-1185">Reference proteome</keyword>
<accession>A0AAV3T073</accession>
<proteinExistence type="predicted"/>
<comment type="caution">
    <text evidence="1">The sequence shown here is derived from an EMBL/GenBank/DDBJ whole genome shotgun (WGS) entry which is preliminary data.</text>
</comment>
<dbReference type="AlphaFoldDB" id="A0AAV3T073"/>
<protein>
    <submittedName>
        <fullName evidence="1">Uncharacterized protein</fullName>
    </submittedName>
</protein>
<name>A0AAV3T073_9EURY</name>
<sequence length="92" mass="10454">MPEVVPFEVSRVSRENWENGSRVADADASSLRGRWGTVGASWEVSVFVATRETVLLRVRTPVGRERFYETTQRDVQGVVTALDASSRWRRLD</sequence>